<dbReference type="CDD" id="cd01667">
    <property type="entry name" value="TGS_ThrRS"/>
    <property type="match status" value="1"/>
</dbReference>
<proteinExistence type="predicted"/>
<dbReference type="InterPro" id="IPR018163">
    <property type="entry name" value="Thr/Ala-tRNA-synth_IIc_edit"/>
</dbReference>
<dbReference type="Gene3D" id="3.30.980.10">
    <property type="entry name" value="Threonyl-trna Synthetase, Chain A, domain 2"/>
    <property type="match status" value="1"/>
</dbReference>
<dbReference type="Proteomes" id="UP000593567">
    <property type="component" value="Unassembled WGS sequence"/>
</dbReference>
<comment type="caution">
    <text evidence="1">The sequence shown here is derived from an EMBL/GenBank/DDBJ whole genome shotgun (WGS) entry which is preliminary data.</text>
</comment>
<evidence type="ECO:0000313" key="1">
    <source>
        <dbReference type="EMBL" id="KAF6019664.1"/>
    </source>
</evidence>
<dbReference type="EMBL" id="VXIV02003216">
    <property type="protein sequence ID" value="KAF6019664.1"/>
    <property type="molecule type" value="Genomic_DNA"/>
</dbReference>
<dbReference type="AlphaFoldDB" id="A0A7J7J1V2"/>
<dbReference type="GO" id="GO:0005739">
    <property type="term" value="C:mitochondrion"/>
    <property type="evidence" value="ECO:0007669"/>
    <property type="project" value="TreeGrafter"/>
</dbReference>
<accession>A0A7J7J1V2</accession>
<protein>
    <recommendedName>
        <fullName evidence="3">MRPL39</fullName>
    </recommendedName>
</protein>
<dbReference type="InterPro" id="IPR012675">
    <property type="entry name" value="Beta-grasp_dom_sf"/>
</dbReference>
<organism evidence="1 2">
    <name type="scientific">Bugula neritina</name>
    <name type="common">Brown bryozoan</name>
    <name type="synonym">Sertularia neritina</name>
    <dbReference type="NCBI Taxonomy" id="10212"/>
    <lineage>
        <taxon>Eukaryota</taxon>
        <taxon>Metazoa</taxon>
        <taxon>Spiralia</taxon>
        <taxon>Lophotrochozoa</taxon>
        <taxon>Bryozoa</taxon>
        <taxon>Gymnolaemata</taxon>
        <taxon>Cheilostomatida</taxon>
        <taxon>Flustrina</taxon>
        <taxon>Buguloidea</taxon>
        <taxon>Bugulidae</taxon>
        <taxon>Bugula</taxon>
    </lineage>
</organism>
<dbReference type="GO" id="GO:0000166">
    <property type="term" value="F:nucleotide binding"/>
    <property type="evidence" value="ECO:0007669"/>
    <property type="project" value="InterPro"/>
</dbReference>
<keyword evidence="2" id="KW-1185">Reference proteome</keyword>
<reference evidence="1" key="1">
    <citation type="submission" date="2020-06" db="EMBL/GenBank/DDBJ databases">
        <title>Draft genome of Bugula neritina, a colonial animal packing powerful symbionts and potential medicines.</title>
        <authorList>
            <person name="Rayko M."/>
        </authorList>
    </citation>
    <scope>NUCLEOTIDE SEQUENCE [LARGE SCALE GENOMIC DNA]</scope>
    <source>
        <strain evidence="1">Kwan_BN1</strain>
    </source>
</reference>
<dbReference type="SUPFAM" id="SSF55186">
    <property type="entry name" value="ThrRS/AlaRS common domain"/>
    <property type="match status" value="1"/>
</dbReference>
<dbReference type="Gene3D" id="3.10.20.30">
    <property type="match status" value="1"/>
</dbReference>
<name>A0A7J7J1V2_BUGNE</name>
<gene>
    <name evidence="1" type="ORF">EB796_022027</name>
</gene>
<evidence type="ECO:0000313" key="2">
    <source>
        <dbReference type="Proteomes" id="UP000593567"/>
    </source>
</evidence>
<dbReference type="PANTHER" id="PTHR42753:SF9">
    <property type="entry name" value="LARGE RIBOSOMAL SUBUNIT PROTEIN ML39"/>
    <property type="match status" value="1"/>
</dbReference>
<dbReference type="OrthoDB" id="5870821at2759"/>
<sequence>MLAEYLTQKVWCHRLQSTPEIARKLYHAASDIFIAERQRQLSLTKRVEKVTVLCHGVRDSANPVKLFMNKNLSTPYSCTRHLGEPYIKQTAISLVNGKPHHMHEPLTDDCEIEFLHFKQDDPSIVNKAFWRSCSFVLGSVLDIVFKQEHGVQLCESRDFPIESGSFAYDFKAKLGNWQPTQMELQIMSQAIKKFSYRNGRHAFIQPLTTSIEKAKEIFHSSRDKLAQLERLSATQDTASLYQMARHVDVIDGPLISNIGHIGRFTITAIHKLKEEGDGVCLYRAQGVALPASITMHSWTYQSLVANAMPLNESEEIVEEDGEEKPSLESHQ</sequence>
<dbReference type="PANTHER" id="PTHR42753">
    <property type="entry name" value="MITOCHONDRIAL RIBOSOME PROTEIN L39/PROLYL-TRNA LIGASE FAMILY MEMBER"/>
    <property type="match status" value="1"/>
</dbReference>
<dbReference type="GO" id="GO:0003723">
    <property type="term" value="F:RNA binding"/>
    <property type="evidence" value="ECO:0007669"/>
    <property type="project" value="TreeGrafter"/>
</dbReference>
<evidence type="ECO:0008006" key="3">
    <source>
        <dbReference type="Google" id="ProtNLM"/>
    </source>
</evidence>
<dbReference type="InterPro" id="IPR050062">
    <property type="entry name" value="Pro-tRNA_synthetase"/>
</dbReference>